<reference evidence="1" key="1">
    <citation type="submission" date="2021-03" db="EMBL/GenBank/DDBJ databases">
        <title>Draft genome sequence of rust myrtle Austropuccinia psidii MF-1, a brazilian biotype.</title>
        <authorList>
            <person name="Quecine M.C."/>
            <person name="Pachon D.M.R."/>
            <person name="Bonatelli M.L."/>
            <person name="Correr F.H."/>
            <person name="Franceschini L.M."/>
            <person name="Leite T.F."/>
            <person name="Margarido G.R.A."/>
            <person name="Almeida C.A."/>
            <person name="Ferrarezi J.A."/>
            <person name="Labate C.A."/>
        </authorList>
    </citation>
    <scope>NUCLEOTIDE SEQUENCE</scope>
    <source>
        <strain evidence="1">MF-1</strain>
    </source>
</reference>
<evidence type="ECO:0000313" key="1">
    <source>
        <dbReference type="EMBL" id="MBW0554509.1"/>
    </source>
</evidence>
<accession>A0A9Q3PAM0</accession>
<dbReference type="Proteomes" id="UP000765509">
    <property type="component" value="Unassembled WGS sequence"/>
</dbReference>
<evidence type="ECO:0000313" key="2">
    <source>
        <dbReference type="Proteomes" id="UP000765509"/>
    </source>
</evidence>
<sequence>MLVLLQPPIDMCPPPPHVHTQPSLSFHMPTSFFLLLTFLLNLIDMCPPLEPHVLPRPSLCFDTPASFSLLFAMIKLPQHTKHMTPPPHPLPMLSSTYHAYTARKIQNISLQPQMPFCAPAKSPPLLEHLVTGALQSEEGLEISKLGLTYGRRKTHLRV</sequence>
<dbReference type="EMBL" id="AVOT02061226">
    <property type="protein sequence ID" value="MBW0554509.1"/>
    <property type="molecule type" value="Genomic_DNA"/>
</dbReference>
<organism evidence="1 2">
    <name type="scientific">Austropuccinia psidii MF-1</name>
    <dbReference type="NCBI Taxonomy" id="1389203"/>
    <lineage>
        <taxon>Eukaryota</taxon>
        <taxon>Fungi</taxon>
        <taxon>Dikarya</taxon>
        <taxon>Basidiomycota</taxon>
        <taxon>Pucciniomycotina</taxon>
        <taxon>Pucciniomycetes</taxon>
        <taxon>Pucciniales</taxon>
        <taxon>Sphaerophragmiaceae</taxon>
        <taxon>Austropuccinia</taxon>
    </lineage>
</organism>
<gene>
    <name evidence="1" type="ORF">O181_094224</name>
</gene>
<comment type="caution">
    <text evidence="1">The sequence shown here is derived from an EMBL/GenBank/DDBJ whole genome shotgun (WGS) entry which is preliminary data.</text>
</comment>
<name>A0A9Q3PAM0_9BASI</name>
<keyword evidence="2" id="KW-1185">Reference proteome</keyword>
<proteinExistence type="predicted"/>
<protein>
    <submittedName>
        <fullName evidence="1">Uncharacterized protein</fullName>
    </submittedName>
</protein>
<dbReference type="AlphaFoldDB" id="A0A9Q3PAM0"/>